<sequence>MHSRKSCLIYDDDIRILTSHHGRVLGTNNGPRVNQVCDDASGDEIFRPVVVLQDKNALEEKSAALVRLVADSGEEEKREKEAEKAKRRARNKIEALAKGMTIDEHGAAVTLDAQLAGSSISHPSIGKERKELKAMAAQSARTMSAKKGKLEEEFQNIEVRCFFIHLALLLQLCHSG</sequence>
<organism evidence="2 3">
    <name type="scientific">Parascaris univalens</name>
    <name type="common">Nematode worm</name>
    <dbReference type="NCBI Taxonomy" id="6257"/>
    <lineage>
        <taxon>Eukaryota</taxon>
        <taxon>Metazoa</taxon>
        <taxon>Ecdysozoa</taxon>
        <taxon>Nematoda</taxon>
        <taxon>Chromadorea</taxon>
        <taxon>Rhabditida</taxon>
        <taxon>Spirurina</taxon>
        <taxon>Ascaridomorpha</taxon>
        <taxon>Ascaridoidea</taxon>
        <taxon>Ascarididae</taxon>
        <taxon>Parascaris</taxon>
    </lineage>
</organism>
<evidence type="ECO:0000313" key="2">
    <source>
        <dbReference type="Proteomes" id="UP000887569"/>
    </source>
</evidence>
<evidence type="ECO:0000256" key="1">
    <source>
        <dbReference type="SAM" id="Coils"/>
    </source>
</evidence>
<name>A0A915CJ41_PARUN</name>
<keyword evidence="2" id="KW-1185">Reference proteome</keyword>
<dbReference type="WBParaSite" id="PgR206_g001_t01">
    <property type="protein sequence ID" value="PgR206_g001_t01"/>
    <property type="gene ID" value="PgR206_g001"/>
</dbReference>
<protein>
    <submittedName>
        <fullName evidence="3">Uncharacterized protein</fullName>
    </submittedName>
</protein>
<dbReference type="Proteomes" id="UP000887569">
    <property type="component" value="Unplaced"/>
</dbReference>
<feature type="coiled-coil region" evidence="1">
    <location>
        <begin position="72"/>
        <end position="99"/>
    </location>
</feature>
<evidence type="ECO:0000313" key="3">
    <source>
        <dbReference type="WBParaSite" id="PgR206_g001_t01"/>
    </source>
</evidence>
<dbReference type="AlphaFoldDB" id="A0A915CJ41"/>
<keyword evidence="1" id="KW-0175">Coiled coil</keyword>
<reference evidence="3" key="1">
    <citation type="submission" date="2022-11" db="UniProtKB">
        <authorList>
            <consortium name="WormBaseParasite"/>
        </authorList>
    </citation>
    <scope>IDENTIFICATION</scope>
</reference>
<accession>A0A915CJ41</accession>
<proteinExistence type="predicted"/>